<dbReference type="PANTHER" id="PTHR45527:SF1">
    <property type="entry name" value="FATTY ACID SYNTHASE"/>
    <property type="match status" value="1"/>
</dbReference>
<feature type="region of interest" description="Disordered" evidence="4">
    <location>
        <begin position="1989"/>
        <end position="2019"/>
    </location>
</feature>
<feature type="compositionally biased region" description="Low complexity" evidence="4">
    <location>
        <begin position="947"/>
        <end position="958"/>
    </location>
</feature>
<dbReference type="InterPro" id="IPR010071">
    <property type="entry name" value="AA_adenyl_dom"/>
</dbReference>
<evidence type="ECO:0000256" key="3">
    <source>
        <dbReference type="ARBA" id="ARBA00022553"/>
    </source>
</evidence>
<reference evidence="7" key="1">
    <citation type="submission" date="2021-05" db="EMBL/GenBank/DDBJ databases">
        <title>Direct Submission.</title>
        <authorList>
            <person name="Li K."/>
            <person name="Gao J."/>
        </authorList>
    </citation>
    <scope>NUCLEOTIDE SEQUENCE [LARGE SCALE GENOMIC DNA]</scope>
    <source>
        <strain evidence="7">HDS12</strain>
    </source>
</reference>
<evidence type="ECO:0000256" key="2">
    <source>
        <dbReference type="ARBA" id="ARBA00022450"/>
    </source>
</evidence>
<dbReference type="InterPro" id="IPR029058">
    <property type="entry name" value="AB_hydrolase_fold"/>
</dbReference>
<dbReference type="Pfam" id="PF00550">
    <property type="entry name" value="PP-binding"/>
    <property type="match status" value="3"/>
</dbReference>
<dbReference type="SUPFAM" id="SSF53474">
    <property type="entry name" value="alpha/beta-Hydrolases"/>
    <property type="match status" value="1"/>
</dbReference>
<feature type="region of interest" description="Disordered" evidence="4">
    <location>
        <begin position="1258"/>
        <end position="1277"/>
    </location>
</feature>
<dbReference type="PROSITE" id="PS00012">
    <property type="entry name" value="PHOSPHOPANTETHEINE"/>
    <property type="match status" value="1"/>
</dbReference>
<dbReference type="SUPFAM" id="SSF56801">
    <property type="entry name" value="Acetyl-CoA synthetase-like"/>
    <property type="match status" value="3"/>
</dbReference>
<dbReference type="Gene3D" id="3.30.300.30">
    <property type="match status" value="3"/>
</dbReference>
<evidence type="ECO:0000313" key="7">
    <source>
        <dbReference type="Proteomes" id="UP000678016"/>
    </source>
</evidence>
<feature type="compositionally biased region" description="Basic and acidic residues" evidence="4">
    <location>
        <begin position="1258"/>
        <end position="1270"/>
    </location>
</feature>
<sequence>MPHHQPSARLPLTAAQKGLWYAQQLDPDNPLYNIAEYVELRGELDTDRFADAVRGAVLEAEALHLAFGEDEEGPWQRVEYPEDWRLQVVDLRGEDDPDAVALAWMREDLDRPHMARGELFAEVLFRLSDDRNYCYQRVHHLLLDGYGAMLVLGRITEHYDAMTEGRDPGPSPFGSLHDLLDAEAEYGDSETARADREFWAGRLAEDVEPAGLAAAPERMPRALHRSTVHIRRADAAGAVAAARSAGTGLHSAVLAATAAYVHRATGADEVVLGLPVTARRNALARSVPSMLSNIVPLRVRVRPEQSLESLTRDVAREARQVLRHQRTRYEEMRRIAPGEGRLTGPSVNIMPVGRELTFAGLPATAHNLAIGPVEDLSIVVHGITAERDIRVDFDGSADLYTPARLEEHQRRFLRMLNALGEDPATAVGRVDLLENGERAALLAAGTGEVRDLPPHTVLTEFGDRVRKAPGDAAVTAPDGRLTFADLDARSDRLARHLADRGAGRGTLVAVRLPRTTDLPVALLAVLKSGAAYLPLDPSYPAARLAAMAADADPALTVAVGSTAPETASGKGTVLLDDPATRAEIDGQPAGPPAADGVAPPGPDDLAYVIYTSGSTGRPKGVAVEHRSLLNLLLHHREHLFGPTRRRLGRPARAAHTAGLSFDASWDPVLWMLDGHQVHLVADEVRRDPEALVAHLRRERIDAVETTPSFARALLAEGLLDGGPSVLALGGEAVDTGLWRTLADAPVLALNLYGPTETTVDSMTATVTGATGPDLGALVANGRGYVLDGGLAPAPDGAVGELYLAGANLARGYLNRPELTAERFVADPFAADGGRMYRTGDLVRRAPDGALEFVGRGDDQVKIRGFRIEPGEVAAVLESHHAVARAAVVAVSEGDRARLVGYVVGEPGLDTGPVREYAAERLPAHQVPSALVRVDTLPLTPSGKLDRAALPAPEQAATASRPPATERERVLCALFAEVLGVDEVGADDDFFALGGHSLTASRLAARVRTELEAGALSIRDLFEHPTPAGLAAVLREGDGAAPALRPRPRPERLPLSPAQRRLWFVNRMDPAAGSYNIPVALRVGGDLDPDALLSAVRDVVARHETLRTLFPDDGDGPLQQVLAPDEARTDLTTVRCTEESLPRLLANESARGFDLTLDTPLRVRLFTLDSGDAVLLMVVHHIAGDGWSLAPLGRDLAEAYAARHAGETPRFTPLPVHYADYTLWQHELLGDESDPGSTGARQLAYWRDALADAPEEARLPFDRPRPAEPERGAGSVPLEIGPGLHRALADLARARGASPFMVLHAGLAALLTRLGAGEDVVVGTPVAGRGDGALDELVGFFVNTLALRADTSGDPTFTDLVDRVRAADLAAFAHQDVPFERVVEEVNPARATGRHPLFQTMLTLQNTPEAVLDLPGCTVRTEPGAAPGGAKFDLSLSLGETADAGIGGTLEYSADLFDPATAELVADRYVRLLTALVADPGAPVSAPDLRTADERAVERAEDERARGTVPGHTLVDLFQERVRTAPEATAVVSGDERVRFAELDARARRIAGVLAGRGTGPGDVVAVALPRSAHTVAALLGVLSSGAVYLPVDTSYPPERVAALLADARPSCVVTTRQEPVALPGDLPRVAVDDPSLCAPSGVRPRPPRPDDTAYLIYTSGSTGLPKGVAVGHRALANLFHSHAERVFAPAERADGRPLRVAHTAGVAFDASWDPILWMVAGHELHVVGEDVRRDSALLARRLRADGIEAVEVTPSHARQLMDAGLLADGGGPRIVALGGEAVPPALWRELRATEGVTALNLYGPTECTVDSVMASSATEADPVIGRPVANTGARVLDARLRPVPPGVVGELYLYGAGLAQGYRGRAALTAERFTADPEGAAGARMYRTGDLVTRRADGALRYVGRADDQVKIRGFRIEPGETEGVLAAHPDVAQAAVVAAGAGTEHARLLAYAVPREGRRLDPGELRAHLSARLPEHMVPATVTELPALPLTPHGKLDRRALPDPGPATVRGRRPRTGDESTLCSLFAETLGVPEVDIDDDFFALGGHSLLATRLVARIRSVLGVELQIRALFQAPTVARLATFLDSGRRAQAPLRPAVRPVRVPLSHAQRRLWFLNRMDPDAADYNITMALRLTGDVDTAALRGALADLTRRHESLRTVFPDDDGVPHQLVLDPEGAPTRLDVVPVDGEEDLRERLDALASQGFDLRRDRPLRAHLLSRGANDHLLLVVVHHIAGDAWSTVPLARDLSTAYAARTEGVPPRWNPLPVQYADFTLWQEALLGSEEDPDSLVSRQLDYWTDRLADAPGELRLPSDRPRPLSSRQPSGSVPVRIDRTLHRRLLALARSSSASLFMVLHAGLAALYTRLGAGEDVVIGSPVAGRTDDALDDLVGFFVNTLVLRTDTSGNPTFDELLRRVRDDGLAAYAHQEVPFERVVERLRPERALGRHPLFQTMLALQNTQDATVELPGLRVEPQPGVGGGEAKFDLLFTLGERTDHLGAPDGIEGTLEYSAAMFDPATARSLVERLVLLLEKATQDPSTVLGRLEVLTPAERESLLGGGSGCRRALPATTLVDLFDDRAAASPGDTALVHGGERVSFGALRQWADLLALALRGQGIGAGDTVAVLLPRSARTVTVLLGVLKSGAAYLPIDTGYPDARVAHMLDDARPTLVVTVSDLLDRVPEGHPALVLDGPLPRVPLVGERRTRPVRPVDGSDVAYVIYTSGSTGRPKGVEVEHRSLVNLYAQHREDLFAPAARQRGGRLRVAHTAGVAFDASWDPVLWLVDGHELHIVDDELRKDPRTMVAHLRGEGIDSIETTPTYVRQLMAEGLFDGDGGPGVVALGGEAVDADLWRELGSRPSVRSYNFYGPTECTVDSVIAAVGEQPGPVIGRPVANSRVYVLDGGLQPVPAGAVGELYISGTGVARGYRSQPALTGARFIADPFSGGGDRMYRTGDLARWGAAGALEFLGRVDDQVKIRGFRIEPGEVAQVMGEHPDVAECAVVVREDPATGRQLVAYVVGRDGTAPPVELLRGHAAASLPDYMVPTAFVPMTALPLTPNGKLDRAALPEPDFGVDEVRGVPRGPHEAEACALFAEALGRPTVGVHDNFFELGGHSMLAPGLVDRLSTALGVEVTVPMLFRFPTVSLLLAATEDGSPRDSLARLLALRPGGSRPPLFCVHPAGGLAWGYAGLLRRLDPDQPVYGLQSPAVETDHPAGAATVSELADDYIAHIRAVQPHGPYHLLGWSFGGNIAHAISSRLREQGERVAVLAIMDAFPVGQERNADFADDAAMFTAYLHALGYAPEPGEADGLDAAGVLEVLRREHNPMGALDEDTVKRLAGDFLHHAALLRAAEPGLHDGDVLFFTATRGRGPDSPEARSWAPYVTGGIDDRPVDAAHSLMNRDEALAEIGPALRERLDRALRLPGADRPTPSTI</sequence>
<dbReference type="Gene3D" id="3.40.50.980">
    <property type="match status" value="6"/>
</dbReference>
<dbReference type="SUPFAM" id="SSF52777">
    <property type="entry name" value="CoA-dependent acyltransferases"/>
    <property type="match status" value="6"/>
</dbReference>
<dbReference type="InterPro" id="IPR023213">
    <property type="entry name" value="CAT-like_dom_sf"/>
</dbReference>
<dbReference type="Pfam" id="PF00975">
    <property type="entry name" value="Thioesterase"/>
    <property type="match status" value="1"/>
</dbReference>
<organism evidence="6 7">
    <name type="scientific">Nocardiopsis akebiae</name>
    <dbReference type="NCBI Taxonomy" id="2831968"/>
    <lineage>
        <taxon>Bacteria</taxon>
        <taxon>Bacillati</taxon>
        <taxon>Actinomycetota</taxon>
        <taxon>Actinomycetes</taxon>
        <taxon>Streptosporangiales</taxon>
        <taxon>Nocardiopsidaceae</taxon>
        <taxon>Nocardiopsis</taxon>
    </lineage>
</organism>
<dbReference type="Gene3D" id="3.30.559.30">
    <property type="entry name" value="Nonribosomal peptide synthetase, condensation domain"/>
    <property type="match status" value="3"/>
</dbReference>
<feature type="region of interest" description="Disordered" evidence="4">
    <location>
        <begin position="2308"/>
        <end position="2328"/>
    </location>
</feature>
<keyword evidence="7" id="KW-1185">Reference proteome</keyword>
<dbReference type="EMBL" id="CP074132">
    <property type="protein sequence ID" value="QUX29750.1"/>
    <property type="molecule type" value="Genomic_DNA"/>
</dbReference>
<dbReference type="InterPro" id="IPR036736">
    <property type="entry name" value="ACP-like_sf"/>
</dbReference>
<dbReference type="CDD" id="cd05930">
    <property type="entry name" value="A_NRPS"/>
    <property type="match status" value="3"/>
</dbReference>
<dbReference type="CDD" id="cd19540">
    <property type="entry name" value="LCL_NRPS-like"/>
    <property type="match status" value="2"/>
</dbReference>
<dbReference type="InterPro" id="IPR020806">
    <property type="entry name" value="PKS_PP-bd"/>
</dbReference>
<keyword evidence="3" id="KW-0597">Phosphoprotein</keyword>
<feature type="domain" description="Carrier" evidence="5">
    <location>
        <begin position="3078"/>
        <end position="3153"/>
    </location>
</feature>
<dbReference type="Gene3D" id="1.10.1200.10">
    <property type="entry name" value="ACP-like"/>
    <property type="match status" value="2"/>
</dbReference>
<name>A0ABX8C5R4_9ACTN</name>
<dbReference type="PANTHER" id="PTHR45527">
    <property type="entry name" value="NONRIBOSOMAL PEPTIDE SYNTHETASE"/>
    <property type="match status" value="1"/>
</dbReference>
<dbReference type="Gene3D" id="3.30.559.10">
    <property type="entry name" value="Chloramphenicol acetyltransferase-like domain"/>
    <property type="match status" value="3"/>
</dbReference>
<dbReference type="PROSITE" id="PS00455">
    <property type="entry name" value="AMP_BINDING"/>
    <property type="match status" value="3"/>
</dbReference>
<protein>
    <submittedName>
        <fullName evidence="6">Amino acid adenylation domain-containing protein</fullName>
    </submittedName>
</protein>
<evidence type="ECO:0000256" key="4">
    <source>
        <dbReference type="SAM" id="MobiDB-lite"/>
    </source>
</evidence>
<dbReference type="InterPro" id="IPR006162">
    <property type="entry name" value="Ppantetheine_attach_site"/>
</dbReference>
<dbReference type="Pfam" id="PF13193">
    <property type="entry name" value="AMP-binding_C"/>
    <property type="match status" value="3"/>
</dbReference>
<dbReference type="InterPro" id="IPR020845">
    <property type="entry name" value="AMP-binding_CS"/>
</dbReference>
<dbReference type="RefSeq" id="WP_212642581.1">
    <property type="nucleotide sequence ID" value="NZ_CP074132.1"/>
</dbReference>
<accession>A0ABX8C5R4</accession>
<dbReference type="InterPro" id="IPR025110">
    <property type="entry name" value="AMP-bd_C"/>
</dbReference>
<dbReference type="Pfam" id="PF00501">
    <property type="entry name" value="AMP-binding"/>
    <property type="match status" value="3"/>
</dbReference>
<dbReference type="SUPFAM" id="SSF47336">
    <property type="entry name" value="ACP-like"/>
    <property type="match status" value="3"/>
</dbReference>
<gene>
    <name evidence="6" type="ORF">KGD83_04020</name>
</gene>
<comment type="cofactor">
    <cofactor evidence="1">
        <name>pantetheine 4'-phosphate</name>
        <dbReference type="ChEBI" id="CHEBI:47942"/>
    </cofactor>
</comment>
<dbReference type="InterPro" id="IPR001242">
    <property type="entry name" value="Condensation_dom"/>
</dbReference>
<feature type="domain" description="Carrier" evidence="5">
    <location>
        <begin position="961"/>
        <end position="1037"/>
    </location>
</feature>
<dbReference type="Gene3D" id="2.30.38.10">
    <property type="entry name" value="Luciferase, Domain 3"/>
    <property type="match status" value="3"/>
</dbReference>
<dbReference type="InterPro" id="IPR045851">
    <property type="entry name" value="AMP-bd_C_sf"/>
</dbReference>
<feature type="region of interest" description="Disordered" evidence="4">
    <location>
        <begin position="943"/>
        <end position="962"/>
    </location>
</feature>
<feature type="domain" description="Carrier" evidence="5">
    <location>
        <begin position="2014"/>
        <end position="2089"/>
    </location>
</feature>
<evidence type="ECO:0000256" key="1">
    <source>
        <dbReference type="ARBA" id="ARBA00001957"/>
    </source>
</evidence>
<dbReference type="Pfam" id="PF00668">
    <property type="entry name" value="Condensation"/>
    <property type="match status" value="3"/>
</dbReference>
<keyword evidence="2" id="KW-0596">Phosphopantetheine</keyword>
<dbReference type="NCBIfam" id="NF003417">
    <property type="entry name" value="PRK04813.1"/>
    <property type="match status" value="3"/>
</dbReference>
<dbReference type="SMART" id="SM00823">
    <property type="entry name" value="PKS_PP"/>
    <property type="match status" value="3"/>
</dbReference>
<dbReference type="InterPro" id="IPR000873">
    <property type="entry name" value="AMP-dep_synth/lig_dom"/>
</dbReference>
<proteinExistence type="predicted"/>
<dbReference type="Gene3D" id="3.40.50.1820">
    <property type="entry name" value="alpha/beta hydrolase"/>
    <property type="match status" value="1"/>
</dbReference>
<evidence type="ECO:0000313" key="6">
    <source>
        <dbReference type="EMBL" id="QUX29750.1"/>
    </source>
</evidence>
<dbReference type="NCBIfam" id="TIGR01733">
    <property type="entry name" value="AA-adenyl-dom"/>
    <property type="match status" value="3"/>
</dbReference>
<dbReference type="InterPro" id="IPR009081">
    <property type="entry name" value="PP-bd_ACP"/>
</dbReference>
<evidence type="ECO:0000259" key="5">
    <source>
        <dbReference type="PROSITE" id="PS50075"/>
    </source>
</evidence>
<dbReference type="InterPro" id="IPR001031">
    <property type="entry name" value="Thioesterase"/>
</dbReference>
<dbReference type="Proteomes" id="UP000678016">
    <property type="component" value="Chromosome"/>
</dbReference>
<dbReference type="PROSITE" id="PS50075">
    <property type="entry name" value="CARRIER"/>
    <property type="match status" value="3"/>
</dbReference>